<dbReference type="Gene3D" id="1.10.357.10">
    <property type="entry name" value="Tetracycline Repressor, domain 2"/>
    <property type="match status" value="1"/>
</dbReference>
<dbReference type="PANTHER" id="PTHR30055">
    <property type="entry name" value="HTH-TYPE TRANSCRIPTIONAL REGULATOR RUTR"/>
    <property type="match status" value="1"/>
</dbReference>
<keyword evidence="1" id="KW-0805">Transcription regulation</keyword>
<dbReference type="InterPro" id="IPR001647">
    <property type="entry name" value="HTH_TetR"/>
</dbReference>
<dbReference type="Pfam" id="PF13305">
    <property type="entry name" value="TetR_C_33"/>
    <property type="match status" value="1"/>
</dbReference>
<reference evidence="6 7" key="1">
    <citation type="submission" date="2020-08" db="EMBL/GenBank/DDBJ databases">
        <title>Genomic Encyclopedia of Type Strains, Phase IV (KMG-IV): sequencing the most valuable type-strain genomes for metagenomic binning, comparative biology and taxonomic classification.</title>
        <authorList>
            <person name="Goeker M."/>
        </authorList>
    </citation>
    <scope>NUCLEOTIDE SEQUENCE [LARGE SCALE GENOMIC DNA]</scope>
    <source>
        <strain evidence="6 7">DSM 45615</strain>
    </source>
</reference>
<dbReference type="InterPro" id="IPR050109">
    <property type="entry name" value="HTH-type_TetR-like_transc_reg"/>
</dbReference>
<name>A0A840P269_9ACTN</name>
<accession>A0A840P269</accession>
<gene>
    <name evidence="6" type="ORF">HNP84_003178</name>
</gene>
<dbReference type="RefSeq" id="WP_185050416.1">
    <property type="nucleotide sequence ID" value="NZ_BAABIX010000001.1"/>
</dbReference>
<evidence type="ECO:0000256" key="3">
    <source>
        <dbReference type="ARBA" id="ARBA00023163"/>
    </source>
</evidence>
<dbReference type="SUPFAM" id="SSF46689">
    <property type="entry name" value="Homeodomain-like"/>
    <property type="match status" value="1"/>
</dbReference>
<comment type="caution">
    <text evidence="6">The sequence shown here is derived from an EMBL/GenBank/DDBJ whole genome shotgun (WGS) entry which is preliminary data.</text>
</comment>
<keyword evidence="7" id="KW-1185">Reference proteome</keyword>
<feature type="DNA-binding region" description="H-T-H motif" evidence="4">
    <location>
        <begin position="36"/>
        <end position="55"/>
    </location>
</feature>
<dbReference type="PROSITE" id="PS50977">
    <property type="entry name" value="HTH_TETR_2"/>
    <property type="match status" value="1"/>
</dbReference>
<evidence type="ECO:0000313" key="6">
    <source>
        <dbReference type="EMBL" id="MBB5133452.1"/>
    </source>
</evidence>
<dbReference type="EMBL" id="JACHGN010000006">
    <property type="protein sequence ID" value="MBB5133452.1"/>
    <property type="molecule type" value="Genomic_DNA"/>
</dbReference>
<dbReference type="AlphaFoldDB" id="A0A840P269"/>
<dbReference type="SUPFAM" id="SSF48498">
    <property type="entry name" value="Tetracyclin repressor-like, C-terminal domain"/>
    <property type="match status" value="1"/>
</dbReference>
<dbReference type="GO" id="GO:0000976">
    <property type="term" value="F:transcription cis-regulatory region binding"/>
    <property type="evidence" value="ECO:0007669"/>
    <property type="project" value="TreeGrafter"/>
</dbReference>
<sequence>MPKSPKRERYHHGELKEAVLDTAIELIGERGMAGFSLAEVSRRLGVTVAAPYRHFADRDEVLAGLALRAVDELSGVLRAQAADSLPPRHRLAAAARAFVRFAAEHRSLYQVLVASGLDKSRHAELRDAGGRIGAAFLDPALVVCGGDAQAAQRLVTAVVATAQGYAGMLLDGSFGQDGQAVEAAALQAAHAVLALVLGRDALTGPAAG</sequence>
<evidence type="ECO:0000259" key="5">
    <source>
        <dbReference type="PROSITE" id="PS50977"/>
    </source>
</evidence>
<dbReference type="GO" id="GO:0003700">
    <property type="term" value="F:DNA-binding transcription factor activity"/>
    <property type="evidence" value="ECO:0007669"/>
    <property type="project" value="TreeGrafter"/>
</dbReference>
<keyword evidence="3" id="KW-0804">Transcription</keyword>
<feature type="domain" description="HTH tetR-type" evidence="5">
    <location>
        <begin position="13"/>
        <end position="73"/>
    </location>
</feature>
<proteinExistence type="predicted"/>
<dbReference type="InterPro" id="IPR025996">
    <property type="entry name" value="MT1864/Rv1816-like_C"/>
</dbReference>
<evidence type="ECO:0000313" key="7">
    <source>
        <dbReference type="Proteomes" id="UP000578449"/>
    </source>
</evidence>
<dbReference type="InterPro" id="IPR009057">
    <property type="entry name" value="Homeodomain-like_sf"/>
</dbReference>
<evidence type="ECO:0000256" key="2">
    <source>
        <dbReference type="ARBA" id="ARBA00023125"/>
    </source>
</evidence>
<dbReference type="InterPro" id="IPR036271">
    <property type="entry name" value="Tet_transcr_reg_TetR-rel_C_sf"/>
</dbReference>
<dbReference type="Proteomes" id="UP000578449">
    <property type="component" value="Unassembled WGS sequence"/>
</dbReference>
<organism evidence="6 7">
    <name type="scientific">Thermocatellispora tengchongensis</name>
    <dbReference type="NCBI Taxonomy" id="1073253"/>
    <lineage>
        <taxon>Bacteria</taxon>
        <taxon>Bacillati</taxon>
        <taxon>Actinomycetota</taxon>
        <taxon>Actinomycetes</taxon>
        <taxon>Streptosporangiales</taxon>
        <taxon>Streptosporangiaceae</taxon>
        <taxon>Thermocatellispora</taxon>
    </lineage>
</organism>
<keyword evidence="2 4" id="KW-0238">DNA-binding</keyword>
<evidence type="ECO:0000256" key="4">
    <source>
        <dbReference type="PROSITE-ProRule" id="PRU00335"/>
    </source>
</evidence>
<dbReference type="PRINTS" id="PR00455">
    <property type="entry name" value="HTHTETR"/>
</dbReference>
<dbReference type="PANTHER" id="PTHR30055:SF201">
    <property type="entry name" value="TRANSCRIPTIONAL REGULATORY PROTEIN"/>
    <property type="match status" value="1"/>
</dbReference>
<protein>
    <submittedName>
        <fullName evidence="6">AcrR family transcriptional regulator</fullName>
    </submittedName>
</protein>
<dbReference type="Pfam" id="PF00440">
    <property type="entry name" value="TetR_N"/>
    <property type="match status" value="1"/>
</dbReference>
<evidence type="ECO:0000256" key="1">
    <source>
        <dbReference type="ARBA" id="ARBA00023015"/>
    </source>
</evidence>